<reference evidence="5" key="2">
    <citation type="submission" date="2015-01" db="EMBL/GenBank/DDBJ databases">
        <title>Evolutionary Origins and Diversification of the Mycorrhizal Mutualists.</title>
        <authorList>
            <consortium name="DOE Joint Genome Institute"/>
            <consortium name="Mycorrhizal Genomics Consortium"/>
            <person name="Kohler A."/>
            <person name="Kuo A."/>
            <person name="Nagy L.G."/>
            <person name="Floudas D."/>
            <person name="Copeland A."/>
            <person name="Barry K.W."/>
            <person name="Cichocki N."/>
            <person name="Veneault-Fourrey C."/>
            <person name="LaButti K."/>
            <person name="Lindquist E.A."/>
            <person name="Lipzen A."/>
            <person name="Lundell T."/>
            <person name="Morin E."/>
            <person name="Murat C."/>
            <person name="Riley R."/>
            <person name="Ohm R."/>
            <person name="Sun H."/>
            <person name="Tunlid A."/>
            <person name="Henrissat B."/>
            <person name="Grigoriev I.V."/>
            <person name="Hibbett D.S."/>
            <person name="Martin F."/>
        </authorList>
    </citation>
    <scope>NUCLEOTIDE SEQUENCE [LARGE SCALE GENOMIC DNA]</scope>
    <source>
        <strain evidence="5">MAFF 305830</strain>
    </source>
</reference>
<evidence type="ECO:0000313" key="5">
    <source>
        <dbReference type="Proteomes" id="UP000054097"/>
    </source>
</evidence>
<dbReference type="EMBL" id="KN824309">
    <property type="protein sequence ID" value="KIM25986.1"/>
    <property type="molecule type" value="Genomic_DNA"/>
</dbReference>
<sequence>MTWILQTAFWALNLLGWSAGRAYRLGTPDLYPGSTHGKSGAALIILSAFVTATDIIPKALNLLSSQPTLGSSGPSQWARKLRLLVSRSKPASFPLNDPEYIPIADSVERHDSDLASSSTPVDQGDNEDEIDMLNSAIKTRAQHTPPISSSTTVWSKSDTYFTKTRRHVRHSLGSDHSTLHDELPSTPVIPEPRRTIRQRLASIARNLVMILERSLVPYAWGQTLSGLVVYFGLGRTYYINGVLAHFIKGSIFWWYGILTFSRYLGAWRRWGWAWNSPPPSTTLAPWSAAFVESLVIFLYGFTQQFMERFGTKPGDPYSAKDIEHISIAVMFWAGGLVGMGIESPSVRKWLVGETGQRHARHRRKISLSPILADPAEKMVESRASNPLPAVVVGITGLAMSAHHQTYQFQVQIHALWGYLLLGFAICRSITCFLEWVRRPDGRTQRLPGMPPTELIGSVFLGAGGIAFICSDEEITVWAMKTHRDDVMMFLNLSIAFTCVAYVWVTAVLLLAGKTKRSSHRS</sequence>
<dbReference type="AlphaFoldDB" id="A0A0C3B387"/>
<gene>
    <name evidence="4" type="ORF">M408DRAFT_330775</name>
</gene>
<evidence type="ECO:0000256" key="1">
    <source>
        <dbReference type="SAM" id="Phobius"/>
    </source>
</evidence>
<name>A0A0C3B387_SERVB</name>
<evidence type="ECO:0000313" key="4">
    <source>
        <dbReference type="EMBL" id="KIM25986.1"/>
    </source>
</evidence>
<dbReference type="OrthoDB" id="4005299at2759"/>
<feature type="domain" description="Protein YTP1-like C-terminal" evidence="3">
    <location>
        <begin position="219"/>
        <end position="510"/>
    </location>
</feature>
<feature type="chain" id="PRO_5002161298" description="Protein YTP1-like C-terminal domain-containing protein" evidence="2">
    <location>
        <begin position="23"/>
        <end position="521"/>
    </location>
</feature>
<dbReference type="Proteomes" id="UP000054097">
    <property type="component" value="Unassembled WGS sequence"/>
</dbReference>
<dbReference type="HOGENOM" id="CLU_012543_1_0_1"/>
<dbReference type="InterPro" id="IPR018827">
    <property type="entry name" value="YTP1_C"/>
</dbReference>
<proteinExistence type="predicted"/>
<feature type="transmembrane region" description="Helical" evidence="1">
    <location>
        <begin position="488"/>
        <end position="511"/>
    </location>
</feature>
<keyword evidence="1" id="KW-0472">Membrane</keyword>
<reference evidence="4 5" key="1">
    <citation type="submission" date="2014-04" db="EMBL/GenBank/DDBJ databases">
        <authorList>
            <consortium name="DOE Joint Genome Institute"/>
            <person name="Kuo A."/>
            <person name="Zuccaro A."/>
            <person name="Kohler A."/>
            <person name="Nagy L.G."/>
            <person name="Floudas D."/>
            <person name="Copeland A."/>
            <person name="Barry K.W."/>
            <person name="Cichocki N."/>
            <person name="Veneault-Fourrey C."/>
            <person name="LaButti K."/>
            <person name="Lindquist E.A."/>
            <person name="Lipzen A."/>
            <person name="Lundell T."/>
            <person name="Morin E."/>
            <person name="Murat C."/>
            <person name="Sun H."/>
            <person name="Tunlid A."/>
            <person name="Henrissat B."/>
            <person name="Grigoriev I.V."/>
            <person name="Hibbett D.S."/>
            <person name="Martin F."/>
            <person name="Nordberg H.P."/>
            <person name="Cantor M.N."/>
            <person name="Hua S.X."/>
        </authorList>
    </citation>
    <scope>NUCLEOTIDE SEQUENCE [LARGE SCALE GENOMIC DNA]</scope>
    <source>
        <strain evidence="4 5">MAFF 305830</strain>
    </source>
</reference>
<keyword evidence="2" id="KW-0732">Signal</keyword>
<dbReference type="STRING" id="933852.A0A0C3B387"/>
<dbReference type="Pfam" id="PF10355">
    <property type="entry name" value="Ytp1"/>
    <property type="match status" value="1"/>
</dbReference>
<dbReference type="PANTHER" id="PTHR31685:SF3">
    <property type="entry name" value="INTEGRAL MEMBRANE PROTEIN (AFU_ORTHOLOGUE AFUA_6G12730)"/>
    <property type="match status" value="1"/>
</dbReference>
<feature type="transmembrane region" description="Helical" evidence="1">
    <location>
        <begin position="283"/>
        <end position="301"/>
    </location>
</feature>
<evidence type="ECO:0000259" key="3">
    <source>
        <dbReference type="Pfam" id="PF10355"/>
    </source>
</evidence>
<protein>
    <recommendedName>
        <fullName evidence="3">Protein YTP1-like C-terminal domain-containing protein</fullName>
    </recommendedName>
</protein>
<feature type="transmembrane region" description="Helical" evidence="1">
    <location>
        <begin position="448"/>
        <end position="468"/>
    </location>
</feature>
<feature type="transmembrane region" description="Helical" evidence="1">
    <location>
        <begin position="245"/>
        <end position="263"/>
    </location>
</feature>
<organism evidence="4 5">
    <name type="scientific">Serendipita vermifera MAFF 305830</name>
    <dbReference type="NCBI Taxonomy" id="933852"/>
    <lineage>
        <taxon>Eukaryota</taxon>
        <taxon>Fungi</taxon>
        <taxon>Dikarya</taxon>
        <taxon>Basidiomycota</taxon>
        <taxon>Agaricomycotina</taxon>
        <taxon>Agaricomycetes</taxon>
        <taxon>Sebacinales</taxon>
        <taxon>Serendipitaceae</taxon>
        <taxon>Serendipita</taxon>
    </lineage>
</organism>
<keyword evidence="1" id="KW-0812">Transmembrane</keyword>
<dbReference type="PANTHER" id="PTHR31685">
    <property type="entry name" value="INTEGRAL MEMBRANE PROTEIN (AFU_ORTHOLOGUE AFUA_6G12730)-RELATED"/>
    <property type="match status" value="1"/>
</dbReference>
<feature type="signal peptide" evidence="2">
    <location>
        <begin position="1"/>
        <end position="22"/>
    </location>
</feature>
<evidence type="ECO:0000256" key="2">
    <source>
        <dbReference type="SAM" id="SignalP"/>
    </source>
</evidence>
<feature type="transmembrane region" description="Helical" evidence="1">
    <location>
        <begin position="215"/>
        <end position="233"/>
    </location>
</feature>
<keyword evidence="1" id="KW-1133">Transmembrane helix</keyword>
<accession>A0A0C3B387</accession>
<keyword evidence="5" id="KW-1185">Reference proteome</keyword>
<feature type="transmembrane region" description="Helical" evidence="1">
    <location>
        <begin position="415"/>
        <end position="436"/>
    </location>
</feature>